<dbReference type="GO" id="GO:0006013">
    <property type="term" value="P:mannose metabolic process"/>
    <property type="evidence" value="ECO:0007669"/>
    <property type="project" value="TreeGrafter"/>
</dbReference>
<dbReference type="EMBL" id="JAULSY010000009">
    <property type="protein sequence ID" value="KAK0673006.1"/>
    <property type="molecule type" value="Genomic_DNA"/>
</dbReference>
<keyword evidence="4 6" id="KW-0418">Kinase</keyword>
<reference evidence="11" key="1">
    <citation type="submission" date="2023-06" db="EMBL/GenBank/DDBJ databases">
        <title>Genome-scale phylogeny and comparative genomics of the fungal order Sordariales.</title>
        <authorList>
            <consortium name="Lawrence Berkeley National Laboratory"/>
            <person name="Hensen N."/>
            <person name="Bonometti L."/>
            <person name="Westerberg I."/>
            <person name="Brannstrom I.O."/>
            <person name="Guillou S."/>
            <person name="Cros-Aarteil S."/>
            <person name="Calhoun S."/>
            <person name="Haridas S."/>
            <person name="Kuo A."/>
            <person name="Mondo S."/>
            <person name="Pangilinan J."/>
            <person name="Riley R."/>
            <person name="Labutti K."/>
            <person name="Andreopoulos B."/>
            <person name="Lipzen A."/>
            <person name="Chen C."/>
            <person name="Yanf M."/>
            <person name="Daum C."/>
            <person name="Ng V."/>
            <person name="Clum A."/>
            <person name="Steindorff A."/>
            <person name="Ohm R."/>
            <person name="Martin F."/>
            <person name="Silar P."/>
            <person name="Natvig D."/>
            <person name="Lalanne C."/>
            <person name="Gautier V."/>
            <person name="Ament-Velasquez S.L."/>
            <person name="Kruys A."/>
            <person name="Hutchinson M.I."/>
            <person name="Powell A.J."/>
            <person name="Barry K."/>
            <person name="Miller A.N."/>
            <person name="Grigoriev I.V."/>
            <person name="Debuchy R."/>
            <person name="Gladieux P."/>
            <person name="Thoren M.H."/>
            <person name="Johannesson H."/>
        </authorList>
    </citation>
    <scope>NUCLEOTIDE SEQUENCE</scope>
    <source>
        <strain evidence="11">CBS 307.81</strain>
    </source>
</reference>
<feature type="signal peptide" evidence="8">
    <location>
        <begin position="1"/>
        <end position="20"/>
    </location>
</feature>
<evidence type="ECO:0000256" key="4">
    <source>
        <dbReference type="ARBA" id="ARBA00022777"/>
    </source>
</evidence>
<keyword evidence="2 6" id="KW-0808">Transferase</keyword>
<evidence type="ECO:0000256" key="6">
    <source>
        <dbReference type="RuleBase" id="RU362007"/>
    </source>
</evidence>
<evidence type="ECO:0000259" key="9">
    <source>
        <dbReference type="Pfam" id="PF00349"/>
    </source>
</evidence>
<feature type="chain" id="PRO_5041403520" description="Phosphotransferase" evidence="8">
    <location>
        <begin position="21"/>
        <end position="538"/>
    </location>
</feature>
<dbReference type="GO" id="GO:0005524">
    <property type="term" value="F:ATP binding"/>
    <property type="evidence" value="ECO:0007669"/>
    <property type="project" value="UniProtKB-UniRule"/>
</dbReference>
<dbReference type="Pfam" id="PF03727">
    <property type="entry name" value="Hexokinase_2"/>
    <property type="match status" value="1"/>
</dbReference>
<evidence type="ECO:0000313" key="11">
    <source>
        <dbReference type="EMBL" id="KAK0673006.1"/>
    </source>
</evidence>
<evidence type="ECO:0000256" key="8">
    <source>
        <dbReference type="SAM" id="SignalP"/>
    </source>
</evidence>
<evidence type="ECO:0000256" key="7">
    <source>
        <dbReference type="SAM" id="MobiDB-lite"/>
    </source>
</evidence>
<keyword evidence="12" id="KW-1185">Reference proteome</keyword>
<feature type="compositionally biased region" description="Low complexity" evidence="7">
    <location>
        <begin position="453"/>
        <end position="473"/>
    </location>
</feature>
<dbReference type="GO" id="GO:0005829">
    <property type="term" value="C:cytosol"/>
    <property type="evidence" value="ECO:0007669"/>
    <property type="project" value="TreeGrafter"/>
</dbReference>
<keyword evidence="5 6" id="KW-0067">ATP-binding</keyword>
<organism evidence="11 12">
    <name type="scientific">Cercophora samala</name>
    <dbReference type="NCBI Taxonomy" id="330535"/>
    <lineage>
        <taxon>Eukaryota</taxon>
        <taxon>Fungi</taxon>
        <taxon>Dikarya</taxon>
        <taxon>Ascomycota</taxon>
        <taxon>Pezizomycotina</taxon>
        <taxon>Sordariomycetes</taxon>
        <taxon>Sordariomycetidae</taxon>
        <taxon>Sordariales</taxon>
        <taxon>Lasiosphaeriaceae</taxon>
        <taxon>Cercophora</taxon>
    </lineage>
</organism>
<evidence type="ECO:0000259" key="10">
    <source>
        <dbReference type="Pfam" id="PF03727"/>
    </source>
</evidence>
<feature type="domain" description="Hexokinase C-terminal" evidence="10">
    <location>
        <begin position="275"/>
        <end position="533"/>
    </location>
</feature>
<keyword evidence="8" id="KW-0732">Signal</keyword>
<dbReference type="PANTHER" id="PTHR19443:SF24">
    <property type="entry name" value="PHOSPHOTRANSFERASE"/>
    <property type="match status" value="1"/>
</dbReference>
<evidence type="ECO:0000256" key="1">
    <source>
        <dbReference type="ARBA" id="ARBA00009225"/>
    </source>
</evidence>
<dbReference type="PRINTS" id="PR00475">
    <property type="entry name" value="HEXOKINASE"/>
</dbReference>
<dbReference type="InterPro" id="IPR001312">
    <property type="entry name" value="Hexokinase"/>
</dbReference>
<dbReference type="Gene3D" id="3.30.420.40">
    <property type="match status" value="1"/>
</dbReference>
<dbReference type="Gene3D" id="3.40.367.20">
    <property type="match status" value="1"/>
</dbReference>
<dbReference type="Proteomes" id="UP001174997">
    <property type="component" value="Unassembled WGS sequence"/>
</dbReference>
<accession>A0AA40DDQ1</accession>
<feature type="domain" description="Hexokinase N-terminal" evidence="9">
    <location>
        <begin position="76"/>
        <end position="266"/>
    </location>
</feature>
<evidence type="ECO:0000256" key="5">
    <source>
        <dbReference type="ARBA" id="ARBA00022840"/>
    </source>
</evidence>
<keyword evidence="3 6" id="KW-0547">Nucleotide-binding</keyword>
<dbReference type="GO" id="GO:0006006">
    <property type="term" value="P:glucose metabolic process"/>
    <property type="evidence" value="ECO:0007669"/>
    <property type="project" value="TreeGrafter"/>
</dbReference>
<dbReference type="GO" id="GO:0005739">
    <property type="term" value="C:mitochondrion"/>
    <property type="evidence" value="ECO:0007669"/>
    <property type="project" value="TreeGrafter"/>
</dbReference>
<gene>
    <name evidence="11" type="ORF">QBC41DRAFT_362110</name>
</gene>
<dbReference type="InterPro" id="IPR022673">
    <property type="entry name" value="Hexokinase_C"/>
</dbReference>
<evidence type="ECO:0000256" key="2">
    <source>
        <dbReference type="ARBA" id="ARBA00022679"/>
    </source>
</evidence>
<feature type="region of interest" description="Disordered" evidence="7">
    <location>
        <begin position="452"/>
        <end position="473"/>
    </location>
</feature>
<comment type="caution">
    <text evidence="11">The sequence shown here is derived from an EMBL/GenBank/DDBJ whole genome shotgun (WGS) entry which is preliminary data.</text>
</comment>
<dbReference type="EC" id="2.7.1.-" evidence="6"/>
<dbReference type="InterPro" id="IPR043129">
    <property type="entry name" value="ATPase_NBD"/>
</dbReference>
<evidence type="ECO:0000256" key="3">
    <source>
        <dbReference type="ARBA" id="ARBA00022741"/>
    </source>
</evidence>
<dbReference type="Pfam" id="PF00349">
    <property type="entry name" value="Hexokinase_1"/>
    <property type="match status" value="1"/>
</dbReference>
<dbReference type="PROSITE" id="PS51748">
    <property type="entry name" value="HEXOKINASE_2"/>
    <property type="match status" value="1"/>
</dbReference>
<dbReference type="GO" id="GO:0004340">
    <property type="term" value="F:glucokinase activity"/>
    <property type="evidence" value="ECO:0007669"/>
    <property type="project" value="TreeGrafter"/>
</dbReference>
<dbReference type="InterPro" id="IPR022672">
    <property type="entry name" value="Hexokinase_N"/>
</dbReference>
<sequence length="538" mass="58218">MSSMCSFILTMASLRDLLLAAIKSLFRGRSFLQALLAFWTTSSESSPTIQERNKDGSTSINEFLAKVEHLLLEPTQPDNLSRLSEKLKLEFREGLLSNPACMLPSYHTELPTGNESGQYLAVDVGGSTLRVALVDLKGRGSSGSPESVIVSIDTFNIDNDIRALKGKAFFDWMAAKIYQTVAKDCKQGHSPDDPLLLGLSWSFPIHQPTPQTYLLLPMGKSFHASDTLLNHSLPSILQSSCSSLSLHVSPATIVNDSTAALLSAAYSHPTTTTSALILGTGVNIAAYLPLTTISPPKHPHSLKTEATHVIVNTELGMFGRTSLPLTKWDKQLKASHPNPDFQPLEHLVSGFYLGEVCRLILADAVLETGLWGGLLPESLRKEYTLDTKTLAMMDSDPLHFQTLHPSSSSSLTPPTQTDLPLLLTSIASLVTRRSASILAASLHALHQINLEASSSPPSHHQPSPETTTTTTTTTTTIAYTGSVIEHYPHYLSHLQSYLDQLTLNTPTTTTTTTFKLVPAKNSSLLGAAVALACMDKVK</sequence>
<comment type="similarity">
    <text evidence="1 6">Belongs to the hexokinase family.</text>
</comment>
<dbReference type="GO" id="GO:0006096">
    <property type="term" value="P:glycolytic process"/>
    <property type="evidence" value="ECO:0007669"/>
    <property type="project" value="UniProtKB-KW"/>
</dbReference>
<dbReference type="SUPFAM" id="SSF53067">
    <property type="entry name" value="Actin-like ATPase domain"/>
    <property type="match status" value="2"/>
</dbReference>
<dbReference type="GO" id="GO:0001678">
    <property type="term" value="P:intracellular glucose homeostasis"/>
    <property type="evidence" value="ECO:0007669"/>
    <property type="project" value="InterPro"/>
</dbReference>
<dbReference type="GO" id="GO:0019158">
    <property type="term" value="F:mannokinase activity"/>
    <property type="evidence" value="ECO:0007669"/>
    <property type="project" value="TreeGrafter"/>
</dbReference>
<protein>
    <recommendedName>
        <fullName evidence="6">Phosphotransferase</fullName>
        <ecNumber evidence="6">2.7.1.-</ecNumber>
    </recommendedName>
</protein>
<dbReference type="CDD" id="cd24000">
    <property type="entry name" value="ASKHA_NBD_HK"/>
    <property type="match status" value="1"/>
</dbReference>
<keyword evidence="6" id="KW-0324">Glycolysis</keyword>
<dbReference type="AlphaFoldDB" id="A0AA40DDQ1"/>
<dbReference type="GO" id="GO:0005536">
    <property type="term" value="F:D-glucose binding"/>
    <property type="evidence" value="ECO:0007669"/>
    <property type="project" value="InterPro"/>
</dbReference>
<proteinExistence type="inferred from homology"/>
<evidence type="ECO:0000313" key="12">
    <source>
        <dbReference type="Proteomes" id="UP001174997"/>
    </source>
</evidence>
<dbReference type="GO" id="GO:0008865">
    <property type="term" value="F:fructokinase activity"/>
    <property type="evidence" value="ECO:0007669"/>
    <property type="project" value="TreeGrafter"/>
</dbReference>
<dbReference type="PANTHER" id="PTHR19443">
    <property type="entry name" value="HEXOKINASE"/>
    <property type="match status" value="1"/>
</dbReference>
<name>A0AA40DDQ1_9PEZI</name>